<comment type="subcellular location">
    <subcellularLocation>
        <location evidence="2">Periplasm</location>
    </subcellularLocation>
</comment>
<dbReference type="InterPro" id="IPR008972">
    <property type="entry name" value="Cupredoxin"/>
</dbReference>
<evidence type="ECO:0000256" key="17">
    <source>
        <dbReference type="PIRSR" id="PIRSR601287-1"/>
    </source>
</evidence>
<evidence type="ECO:0000256" key="16">
    <source>
        <dbReference type="ARBA" id="ARBA00049340"/>
    </source>
</evidence>
<feature type="binding site" description="type 1 copper site" evidence="17">
    <location>
        <position position="154"/>
    </location>
    <ligand>
        <name>Cu cation</name>
        <dbReference type="ChEBI" id="CHEBI:23378"/>
        <label>1</label>
    </ligand>
</feature>
<accession>A0A2T6GD39</accession>
<feature type="binding site" description="type 1 copper site" evidence="17">
    <location>
        <position position="324"/>
    </location>
    <ligand>
        <name>Cu cation</name>
        <dbReference type="ChEBI" id="CHEBI:23378"/>
        <label>1</label>
    </ligand>
</feature>
<feature type="binding site" description="type 1 copper site" evidence="17">
    <location>
        <position position="168"/>
    </location>
    <ligand>
        <name>Cu cation</name>
        <dbReference type="ChEBI" id="CHEBI:23378"/>
        <label>1</label>
    </ligand>
</feature>
<comment type="subunit">
    <text evidence="5 18">Homotrimer.</text>
</comment>
<dbReference type="RefSeq" id="WP_108546240.1">
    <property type="nucleotide sequence ID" value="NZ_PYJM01000008.1"/>
</dbReference>
<keyword evidence="8" id="KW-0285">Flavoprotein</keyword>
<dbReference type="Proteomes" id="UP000244178">
    <property type="component" value="Unassembled WGS sequence"/>
</dbReference>
<evidence type="ECO:0000256" key="13">
    <source>
        <dbReference type="ARBA" id="ARBA00023002"/>
    </source>
</evidence>
<evidence type="ECO:0000313" key="21">
    <source>
        <dbReference type="EMBL" id="PUA42076.1"/>
    </source>
</evidence>
<keyword evidence="14 17" id="KW-0186">Copper</keyword>
<dbReference type="GO" id="GO:0005507">
    <property type="term" value="F:copper ion binding"/>
    <property type="evidence" value="ECO:0007669"/>
    <property type="project" value="InterPro"/>
</dbReference>
<dbReference type="InterPro" id="IPR011707">
    <property type="entry name" value="Cu-oxidase-like_N"/>
</dbReference>
<protein>
    <recommendedName>
        <fullName evidence="7 18">Copper-containing nitrite reductase</fullName>
        <ecNumber evidence="6 18">1.7.2.1</ecNumber>
    </recommendedName>
</protein>
<evidence type="ECO:0000256" key="2">
    <source>
        <dbReference type="ARBA" id="ARBA00004418"/>
    </source>
</evidence>
<keyword evidence="12" id="KW-0274">FAD</keyword>
<evidence type="ECO:0000256" key="8">
    <source>
        <dbReference type="ARBA" id="ARBA00022630"/>
    </source>
</evidence>
<feature type="binding site" description="type 1 copper site" evidence="17">
    <location>
        <position position="163"/>
    </location>
    <ligand>
        <name>Cu cation</name>
        <dbReference type="ChEBI" id="CHEBI:23378"/>
        <label>1</label>
    </ligand>
</feature>
<feature type="binding site" description="type 1 copper site" evidence="17">
    <location>
        <position position="153"/>
    </location>
    <ligand>
        <name>Cu cation</name>
        <dbReference type="ChEBI" id="CHEBI:23378"/>
        <label>1</label>
    </ligand>
</feature>
<reference evidence="21 22" key="1">
    <citation type="submission" date="2018-03" db="EMBL/GenBank/DDBJ databases">
        <title>Draft genome sequence of the plant growth promoting rhizobacterium Pseudomonas protegens strain BNJ-SS-45 isolated from wheat (Triticum aestivum) rhizosphere.</title>
        <authorList>
            <person name="Bajpai A."/>
            <person name="Shende K."/>
            <person name="Meena N."/>
            <person name="Upadhyayula S.R."/>
            <person name="Suravajhala P."/>
            <person name="Medicherla K.M."/>
            <person name="Johri B.N."/>
        </authorList>
    </citation>
    <scope>NUCLEOTIDE SEQUENCE [LARGE SCALE GENOMIC DNA]</scope>
    <source>
        <strain evidence="21 22">BNJ-SS-45</strain>
    </source>
</reference>
<keyword evidence="18" id="KW-0732">Signal</keyword>
<comment type="caution">
    <text evidence="21">The sequence shown here is derived from an EMBL/GenBank/DDBJ whole genome shotgun (WGS) entry which is preliminary data.</text>
</comment>
<evidence type="ECO:0000256" key="12">
    <source>
        <dbReference type="ARBA" id="ARBA00022827"/>
    </source>
</evidence>
<keyword evidence="13 18" id="KW-0560">Oxidoreductase</keyword>
<feature type="binding site" description="type 1 copper site" evidence="17">
    <location>
        <position position="118"/>
    </location>
    <ligand>
        <name>Cu cation</name>
        <dbReference type="ChEBI" id="CHEBI:23378"/>
        <label>1</label>
    </ligand>
</feature>
<dbReference type="SUPFAM" id="SSF49503">
    <property type="entry name" value="Cupredoxins"/>
    <property type="match status" value="2"/>
</dbReference>
<evidence type="ECO:0000256" key="7">
    <source>
        <dbReference type="ARBA" id="ARBA00017290"/>
    </source>
</evidence>
<name>A0A2T6GD39_9PSED</name>
<feature type="binding site" description="type 1 copper site" evidence="17">
    <location>
        <position position="113"/>
    </location>
    <ligand>
        <name>Cu cation</name>
        <dbReference type="ChEBI" id="CHEBI:23378"/>
        <label>1</label>
    </ligand>
</feature>
<comment type="pathway">
    <text evidence="3">Nitrogen metabolism; nitrate reduction (denitrification); dinitrogen from nitrate: step 2/4.</text>
</comment>
<keyword evidence="9 17" id="KW-0479">Metal-binding</keyword>
<evidence type="ECO:0000256" key="18">
    <source>
        <dbReference type="RuleBase" id="RU365025"/>
    </source>
</evidence>
<feature type="domain" description="Plastocyanin-like" evidence="19">
    <location>
        <begin position="193"/>
        <end position="342"/>
    </location>
</feature>
<keyword evidence="11" id="KW-0574">Periplasm</keyword>
<evidence type="ECO:0000259" key="19">
    <source>
        <dbReference type="Pfam" id="PF00394"/>
    </source>
</evidence>
<organism evidence="21 22">
    <name type="scientific">Pseudomonas protegens</name>
    <dbReference type="NCBI Taxonomy" id="380021"/>
    <lineage>
        <taxon>Bacteria</taxon>
        <taxon>Pseudomonadati</taxon>
        <taxon>Pseudomonadota</taxon>
        <taxon>Gammaproteobacteria</taxon>
        <taxon>Pseudomonadales</taxon>
        <taxon>Pseudomonadaceae</taxon>
        <taxon>Pseudomonas</taxon>
    </lineage>
</organism>
<dbReference type="GO" id="GO:0042597">
    <property type="term" value="C:periplasmic space"/>
    <property type="evidence" value="ECO:0007669"/>
    <property type="project" value="UniProtKB-SubCell"/>
</dbReference>
<evidence type="ECO:0000256" key="1">
    <source>
        <dbReference type="ARBA" id="ARBA00001974"/>
    </source>
</evidence>
<evidence type="ECO:0000256" key="3">
    <source>
        <dbReference type="ARBA" id="ARBA00005127"/>
    </source>
</evidence>
<dbReference type="PRINTS" id="PR00695">
    <property type="entry name" value="CUNO2RDTASE"/>
</dbReference>
<evidence type="ECO:0000313" key="22">
    <source>
        <dbReference type="Proteomes" id="UP000244178"/>
    </source>
</evidence>
<dbReference type="PANTHER" id="PTHR11709:SF394">
    <property type="entry name" value="FI03373P-RELATED"/>
    <property type="match status" value="1"/>
</dbReference>
<keyword evidence="10" id="KW-0677">Repeat</keyword>
<evidence type="ECO:0000256" key="10">
    <source>
        <dbReference type="ARBA" id="ARBA00022737"/>
    </source>
</evidence>
<evidence type="ECO:0000256" key="5">
    <source>
        <dbReference type="ARBA" id="ARBA00011233"/>
    </source>
</evidence>
<comment type="cofactor">
    <cofactor evidence="18">
        <name>Cu(+)</name>
        <dbReference type="ChEBI" id="CHEBI:49552"/>
    </cofactor>
    <text evidence="18">Binds 1 Cu(+) ion.</text>
</comment>
<dbReference type="UniPathway" id="UPA00652">
    <property type="reaction ID" value="UER00707"/>
</dbReference>
<comment type="catalytic activity">
    <reaction evidence="16 18">
        <text>nitric oxide + Fe(III)-[cytochrome c] + H2O = Fe(II)-[cytochrome c] + nitrite + 2 H(+)</text>
        <dbReference type="Rhea" id="RHEA:15233"/>
        <dbReference type="Rhea" id="RHEA-COMP:10350"/>
        <dbReference type="Rhea" id="RHEA-COMP:14399"/>
        <dbReference type="ChEBI" id="CHEBI:15377"/>
        <dbReference type="ChEBI" id="CHEBI:15378"/>
        <dbReference type="ChEBI" id="CHEBI:16301"/>
        <dbReference type="ChEBI" id="CHEBI:16480"/>
        <dbReference type="ChEBI" id="CHEBI:29033"/>
        <dbReference type="ChEBI" id="CHEBI:29034"/>
        <dbReference type="EC" id="1.7.2.1"/>
    </reaction>
</comment>
<evidence type="ECO:0000256" key="4">
    <source>
        <dbReference type="ARBA" id="ARBA00010609"/>
    </source>
</evidence>
<proteinExistence type="inferred from homology"/>
<dbReference type="Pfam" id="PF07732">
    <property type="entry name" value="Cu-oxidase_3"/>
    <property type="match status" value="1"/>
</dbReference>
<dbReference type="Pfam" id="PF00394">
    <property type="entry name" value="Cu-oxidase"/>
    <property type="match status" value="1"/>
</dbReference>
<feature type="signal peptide" evidence="18">
    <location>
        <begin position="1"/>
        <end position="24"/>
    </location>
</feature>
<keyword evidence="15" id="KW-0534">Nitrate assimilation</keyword>
<evidence type="ECO:0000259" key="20">
    <source>
        <dbReference type="Pfam" id="PF07732"/>
    </source>
</evidence>
<dbReference type="InterPro" id="IPR045087">
    <property type="entry name" value="Cu-oxidase_fam"/>
</dbReference>
<dbReference type="Gene3D" id="2.60.40.420">
    <property type="entry name" value="Cupredoxins - blue copper proteins"/>
    <property type="match status" value="2"/>
</dbReference>
<evidence type="ECO:0000256" key="14">
    <source>
        <dbReference type="ARBA" id="ARBA00023008"/>
    </source>
</evidence>
<dbReference type="EC" id="1.7.2.1" evidence="6 18"/>
<dbReference type="GO" id="GO:0050421">
    <property type="term" value="F:nitrite reductase (NO-forming) activity"/>
    <property type="evidence" value="ECO:0007669"/>
    <property type="project" value="UniProtKB-EC"/>
</dbReference>
<dbReference type="PANTHER" id="PTHR11709">
    <property type="entry name" value="MULTI-COPPER OXIDASE"/>
    <property type="match status" value="1"/>
</dbReference>
<sequence length="363" mass="39168">MGAFQSWLKCCVMAGSCVSGLVLAAGADGLQRVKVDLVTPPQVHAHEQVVSGPPKVVQFHMPVEEKKMVVDDQGTTLQAMTFNGSMPGPTLVVHEGDYVELTLSNPASNSMPHNIDFHAATGALGGAALTQVVPGQEVVLRFKADRSGTFVYHCAPSGMVPWHVVSGMSGTLMVLPRDGLKDPAGKPLHYERAYTIGEFDLYIPKDKDGHYKDYPDLASSYQDTREVMRKLTPSHVVFNGRVGALTGANALTAKVGESVLFIHSQANRDSRPHLIGGHGDWVWTTGKFANAPLRNLETWFIPGGSALAALYTFKQPGTYVYLNHNLIEAMELGALAQVKVEGTWDDDLMTQVKSPGPIVPAKP</sequence>
<dbReference type="GO" id="GO:0042128">
    <property type="term" value="P:nitrate assimilation"/>
    <property type="evidence" value="ECO:0007669"/>
    <property type="project" value="UniProtKB-KW"/>
</dbReference>
<dbReference type="CDD" id="cd04208">
    <property type="entry name" value="CuRO_2_CuNIR"/>
    <property type="match status" value="1"/>
</dbReference>
<dbReference type="AlphaFoldDB" id="A0A2T6GD39"/>
<comment type="similarity">
    <text evidence="4 18">Belongs to the multicopper oxidase family.</text>
</comment>
<dbReference type="InterPro" id="IPR001287">
    <property type="entry name" value="NO2-reductase_Cu"/>
</dbReference>
<feature type="domain" description="Plastocyanin-like" evidence="20">
    <location>
        <begin position="68"/>
        <end position="177"/>
    </location>
</feature>
<evidence type="ECO:0000256" key="11">
    <source>
        <dbReference type="ARBA" id="ARBA00022764"/>
    </source>
</evidence>
<comment type="cofactor">
    <cofactor evidence="18">
        <name>Cu(2+)</name>
        <dbReference type="ChEBI" id="CHEBI:29036"/>
    </cofactor>
    <text evidence="18">Binds 1 Cu(+) ion.</text>
</comment>
<dbReference type="InterPro" id="IPR001117">
    <property type="entry name" value="Cu-oxidase_2nd"/>
</dbReference>
<evidence type="ECO:0000256" key="9">
    <source>
        <dbReference type="ARBA" id="ARBA00022723"/>
    </source>
</evidence>
<dbReference type="EMBL" id="PYJM01000008">
    <property type="protein sequence ID" value="PUA42076.1"/>
    <property type="molecule type" value="Genomic_DNA"/>
</dbReference>
<evidence type="ECO:0000256" key="6">
    <source>
        <dbReference type="ARBA" id="ARBA00011882"/>
    </source>
</evidence>
<feature type="chain" id="PRO_5015369912" description="Copper-containing nitrite reductase" evidence="18">
    <location>
        <begin position="25"/>
        <end position="363"/>
    </location>
</feature>
<evidence type="ECO:0000256" key="15">
    <source>
        <dbReference type="ARBA" id="ARBA00023063"/>
    </source>
</evidence>
<gene>
    <name evidence="21" type="primary">nirK</name>
    <name evidence="21" type="ORF">C5U62_28970</name>
</gene>
<dbReference type="GO" id="GO:0019333">
    <property type="term" value="P:denitrification pathway"/>
    <property type="evidence" value="ECO:0007669"/>
    <property type="project" value="UniProtKB-UniPathway"/>
</dbReference>
<dbReference type="CDD" id="cd11020">
    <property type="entry name" value="CuRO_1_CuNIR"/>
    <property type="match status" value="1"/>
</dbReference>
<dbReference type="NCBIfam" id="TIGR02376">
    <property type="entry name" value="Cu_nitrite_red"/>
    <property type="match status" value="1"/>
</dbReference>
<comment type="cofactor">
    <cofactor evidence="1">
        <name>FAD</name>
        <dbReference type="ChEBI" id="CHEBI:57692"/>
    </cofactor>
</comment>